<dbReference type="SUPFAM" id="SSF56784">
    <property type="entry name" value="HAD-like"/>
    <property type="match status" value="1"/>
</dbReference>
<dbReference type="Gene3D" id="3.40.50.1000">
    <property type="entry name" value="HAD superfamily/HAD-like"/>
    <property type="match status" value="1"/>
</dbReference>
<reference evidence="1" key="1">
    <citation type="submission" date="2017-08" db="EMBL/GenBank/DDBJ databases">
        <authorList>
            <person name="Polle J.E."/>
            <person name="Barry K."/>
            <person name="Cushman J."/>
            <person name="Schmutz J."/>
            <person name="Tran D."/>
            <person name="Hathwaick L.T."/>
            <person name="Yim W.C."/>
            <person name="Jenkins J."/>
            <person name="Mckie-Krisberg Z.M."/>
            <person name="Prochnik S."/>
            <person name="Lindquist E."/>
            <person name="Dockter R.B."/>
            <person name="Adam C."/>
            <person name="Molina H."/>
            <person name="Bunkerborg J."/>
            <person name="Jin E."/>
            <person name="Buchheim M."/>
            <person name="Magnuson J."/>
        </authorList>
    </citation>
    <scope>NUCLEOTIDE SEQUENCE</scope>
    <source>
        <strain evidence="1">CCAP 19/18</strain>
    </source>
</reference>
<proteinExistence type="predicted"/>
<dbReference type="InterPro" id="IPR023214">
    <property type="entry name" value="HAD_sf"/>
</dbReference>
<evidence type="ECO:0000313" key="1">
    <source>
        <dbReference type="EMBL" id="KAF5835649.1"/>
    </source>
</evidence>
<keyword evidence="2" id="KW-1185">Reference proteome</keyword>
<dbReference type="InterPro" id="IPR002036">
    <property type="entry name" value="YbeY"/>
</dbReference>
<dbReference type="PANTHER" id="PTHR46986:SF1">
    <property type="entry name" value="ENDORIBONUCLEASE YBEY, CHLOROPLASTIC"/>
    <property type="match status" value="1"/>
</dbReference>
<sequence>MLLVVEHVKEVFSQLNLSTPGCFLQGLYVADAAGTVLSQQELEHPVILECLDIADSKGLTAIVYCADRILSASLNEYTDSLKFYKEPDVEAVGHLSNLVGKVAMQKLIFMGPQQEIDALRPVVEERLQGRASTTTAVPCMLELGVVMGNAGQKARAVSADVMSTNDEDGVAQAINKYVLAPRGKSLSYQPANAAMSS</sequence>
<dbReference type="Pfam" id="PF08282">
    <property type="entry name" value="Hydrolase_3"/>
    <property type="match status" value="1"/>
</dbReference>
<dbReference type="Gene3D" id="3.30.1240.10">
    <property type="match status" value="1"/>
</dbReference>
<accession>A0ABQ7GM11</accession>
<name>A0ABQ7GM11_DUNSA</name>
<dbReference type="PANTHER" id="PTHR46986">
    <property type="entry name" value="ENDORIBONUCLEASE YBEY, CHLOROPLASTIC"/>
    <property type="match status" value="1"/>
</dbReference>
<gene>
    <name evidence="1" type="ORF">DUNSADRAFT_7101</name>
</gene>
<organism evidence="1 2">
    <name type="scientific">Dunaliella salina</name>
    <name type="common">Green alga</name>
    <name type="synonym">Protococcus salinus</name>
    <dbReference type="NCBI Taxonomy" id="3046"/>
    <lineage>
        <taxon>Eukaryota</taxon>
        <taxon>Viridiplantae</taxon>
        <taxon>Chlorophyta</taxon>
        <taxon>core chlorophytes</taxon>
        <taxon>Chlorophyceae</taxon>
        <taxon>CS clade</taxon>
        <taxon>Chlamydomonadales</taxon>
        <taxon>Dunaliellaceae</taxon>
        <taxon>Dunaliella</taxon>
    </lineage>
</organism>
<dbReference type="Proteomes" id="UP000815325">
    <property type="component" value="Unassembled WGS sequence"/>
</dbReference>
<protein>
    <submittedName>
        <fullName evidence="1">Uncharacterized protein</fullName>
    </submittedName>
</protein>
<dbReference type="EMBL" id="MU069695">
    <property type="protein sequence ID" value="KAF5835649.1"/>
    <property type="molecule type" value="Genomic_DNA"/>
</dbReference>
<dbReference type="InterPro" id="IPR036412">
    <property type="entry name" value="HAD-like_sf"/>
</dbReference>
<evidence type="ECO:0000313" key="2">
    <source>
        <dbReference type="Proteomes" id="UP000815325"/>
    </source>
</evidence>
<comment type="caution">
    <text evidence="1">The sequence shown here is derived from an EMBL/GenBank/DDBJ whole genome shotgun (WGS) entry which is preliminary data.</text>
</comment>